<sequence>MPVFAKMSESRLVDMGLSNYWGYNPISFMAPEPSYALHDAVTEFKTMVRELHRAGIGVIMDVVYNHTAEGGHGGPNVSFRGFDCRNYYVYELNQDKSVNYLATTNVTGCGNSFNASSEPGLRIILDSMRYWLTEMQVDGFRFDLAVTVARETTPYVFNSFETHGTFFKACHADPVINKCILIGEPWDIGGFGYRVGQFPSQWSEQNDRYRDTVRSFWRGDQGKMGDFATRLLGSRDLYPKNIRSINSSVNFVSYHDGFTLEDVVSYNDRHNEANGEHNRDGTSNNISYNWGEEGPTKNPSILRKRAQVKRNMLASLMLSQGIPHFVAGDEIGRTQNGNNNAYCQDNEISYVHWDLNQSQKNLRDFVSLLTRIRTGSKVFTDLQLKGDNFRHQAGVQHDVDWYHPNGSLLEDGDWASPVSQAFMLDIGEHRENGERYIILFNASRYDICFHLPDADEDMAWSVIMDTSEENGIPDRYGDEKGLIPVCCSLCMKLLKQVDKKLVKYSYKQLSPAVRVNDESELPGSLGVSVNTRMIECVARTVADHQKEIGIVLPKGILSSLSRTNKNK</sequence>
<keyword evidence="5" id="KW-1185">Reference proteome</keyword>
<dbReference type="Gene3D" id="3.20.20.80">
    <property type="entry name" value="Glycosidases"/>
    <property type="match status" value="1"/>
</dbReference>
<proteinExistence type="predicted"/>
<dbReference type="AlphaFoldDB" id="A0A662ZDV5"/>
<gene>
    <name evidence="4" type="ORF">SAMN02910344_00046</name>
</gene>
<evidence type="ECO:0000313" key="4">
    <source>
        <dbReference type="EMBL" id="SFO97112.1"/>
    </source>
</evidence>
<dbReference type="PANTHER" id="PTHR43002">
    <property type="entry name" value="GLYCOGEN DEBRANCHING ENZYME"/>
    <property type="match status" value="1"/>
</dbReference>
<evidence type="ECO:0000256" key="1">
    <source>
        <dbReference type="ARBA" id="ARBA00023295"/>
    </source>
</evidence>
<dbReference type="InterPro" id="IPR013780">
    <property type="entry name" value="Glyco_hydro_b"/>
</dbReference>
<evidence type="ECO:0000259" key="3">
    <source>
        <dbReference type="SMART" id="SM00642"/>
    </source>
</evidence>
<dbReference type="SUPFAM" id="SSF51445">
    <property type="entry name" value="(Trans)glycosidases"/>
    <property type="match status" value="1"/>
</dbReference>
<feature type="region of interest" description="Disordered" evidence="2">
    <location>
        <begin position="272"/>
        <end position="292"/>
    </location>
</feature>
<feature type="domain" description="Glycosyl hydrolase family 13 catalytic" evidence="3">
    <location>
        <begin position="20"/>
        <end position="373"/>
    </location>
</feature>
<keyword evidence="1" id="KW-0326">Glycosidase</keyword>
<evidence type="ECO:0000313" key="5">
    <source>
        <dbReference type="Proteomes" id="UP000243745"/>
    </source>
</evidence>
<protein>
    <submittedName>
        <fullName evidence="4">Glycogen operon protein</fullName>
    </submittedName>
</protein>
<dbReference type="InterPro" id="IPR017853">
    <property type="entry name" value="GH"/>
</dbReference>
<reference evidence="4 5" key="1">
    <citation type="submission" date="2016-10" db="EMBL/GenBank/DDBJ databases">
        <authorList>
            <person name="Varghese N."/>
            <person name="Submissions S."/>
        </authorList>
    </citation>
    <scope>NUCLEOTIDE SEQUENCE [LARGE SCALE GENOMIC DNA]</scope>
    <source>
        <strain evidence="4 5">DSM 1361</strain>
    </source>
</reference>
<name>A0A662ZDV5_9GAMM</name>
<dbReference type="Proteomes" id="UP000243745">
    <property type="component" value="Unassembled WGS sequence"/>
</dbReference>
<keyword evidence="1" id="KW-0378">Hydrolase</keyword>
<evidence type="ECO:0000256" key="2">
    <source>
        <dbReference type="SAM" id="MobiDB-lite"/>
    </source>
</evidence>
<dbReference type="SUPFAM" id="SSF51011">
    <property type="entry name" value="Glycosyl hydrolase domain"/>
    <property type="match status" value="1"/>
</dbReference>
<dbReference type="InterPro" id="IPR006047">
    <property type="entry name" value="GH13_cat_dom"/>
</dbReference>
<accession>A0A662ZDV5</accession>
<dbReference type="Gene3D" id="2.60.40.1180">
    <property type="entry name" value="Golgi alpha-mannosidase II"/>
    <property type="match status" value="1"/>
</dbReference>
<dbReference type="CDD" id="cd11326">
    <property type="entry name" value="AmyAc_Glg_debranch"/>
    <property type="match status" value="1"/>
</dbReference>
<dbReference type="EMBL" id="FOXF01000001">
    <property type="protein sequence ID" value="SFO97112.1"/>
    <property type="molecule type" value="Genomic_DNA"/>
</dbReference>
<dbReference type="SMART" id="SM00642">
    <property type="entry name" value="Aamy"/>
    <property type="match status" value="1"/>
</dbReference>
<dbReference type="GO" id="GO:0005975">
    <property type="term" value="P:carbohydrate metabolic process"/>
    <property type="evidence" value="ECO:0007669"/>
    <property type="project" value="InterPro"/>
</dbReference>
<organism evidence="4 5">
    <name type="scientific">Ruminobacter amylophilus</name>
    <dbReference type="NCBI Taxonomy" id="867"/>
    <lineage>
        <taxon>Bacteria</taxon>
        <taxon>Pseudomonadati</taxon>
        <taxon>Pseudomonadota</taxon>
        <taxon>Gammaproteobacteria</taxon>
        <taxon>Aeromonadales</taxon>
        <taxon>Succinivibrionaceae</taxon>
        <taxon>Ruminobacter</taxon>
    </lineage>
</organism>
<dbReference type="Pfam" id="PF00128">
    <property type="entry name" value="Alpha-amylase"/>
    <property type="match status" value="1"/>
</dbReference>
<dbReference type="GO" id="GO:0016798">
    <property type="term" value="F:hydrolase activity, acting on glycosyl bonds"/>
    <property type="evidence" value="ECO:0007669"/>
    <property type="project" value="UniProtKB-KW"/>
</dbReference>